<organism evidence="1 2">
    <name type="scientific">Naganishia cerealis</name>
    <dbReference type="NCBI Taxonomy" id="610337"/>
    <lineage>
        <taxon>Eukaryota</taxon>
        <taxon>Fungi</taxon>
        <taxon>Dikarya</taxon>
        <taxon>Basidiomycota</taxon>
        <taxon>Agaricomycotina</taxon>
        <taxon>Tremellomycetes</taxon>
        <taxon>Filobasidiales</taxon>
        <taxon>Filobasidiaceae</taxon>
        <taxon>Naganishia</taxon>
    </lineage>
</organism>
<sequence length="116" mass="12621">IEMAAPHKLFYKGSNVDDFVIFVDDVNLREKYLKGDTTIPLIDIVSIYKVFVNRQGGLEGVLDEASKNELSNEFGTTDVDAIIKKILKEGSDKQGSSIQRGGNSHNDSMGAGNTGN</sequence>
<dbReference type="Proteomes" id="UP001241377">
    <property type="component" value="Unassembled WGS sequence"/>
</dbReference>
<reference evidence="1" key="1">
    <citation type="submission" date="2023-04" db="EMBL/GenBank/DDBJ databases">
        <title>Draft Genome sequencing of Naganishia species isolated from polar environments using Oxford Nanopore Technology.</title>
        <authorList>
            <person name="Leo P."/>
            <person name="Venkateswaran K."/>
        </authorList>
    </citation>
    <scope>NUCLEOTIDE SEQUENCE</scope>
    <source>
        <strain evidence="1">MNA-CCFEE 5261</strain>
    </source>
</reference>
<name>A0ACC2WGB9_9TREE</name>
<comment type="caution">
    <text evidence="1">The sequence shown here is derived from an EMBL/GenBank/DDBJ whole genome shotgun (WGS) entry which is preliminary data.</text>
</comment>
<evidence type="ECO:0000313" key="1">
    <source>
        <dbReference type="EMBL" id="KAJ9110830.1"/>
    </source>
</evidence>
<protein>
    <submittedName>
        <fullName evidence="1">Uncharacterized protein</fullName>
    </submittedName>
</protein>
<accession>A0ACC2WGB9</accession>
<proteinExistence type="predicted"/>
<evidence type="ECO:0000313" key="2">
    <source>
        <dbReference type="Proteomes" id="UP001241377"/>
    </source>
</evidence>
<keyword evidence="2" id="KW-1185">Reference proteome</keyword>
<feature type="non-terminal residue" evidence="1">
    <location>
        <position position="1"/>
    </location>
</feature>
<dbReference type="EMBL" id="JASBWR010000010">
    <property type="protein sequence ID" value="KAJ9110830.1"/>
    <property type="molecule type" value="Genomic_DNA"/>
</dbReference>
<gene>
    <name evidence="1" type="ORF">QFC19_001339</name>
</gene>